<dbReference type="GO" id="GO:0003882">
    <property type="term" value="F:CDP-diacylglycerol-serine O-phosphatidyltransferase activity"/>
    <property type="evidence" value="ECO:0007669"/>
    <property type="project" value="UniProtKB-EC"/>
</dbReference>
<dbReference type="PROSITE" id="PS50035">
    <property type="entry name" value="PLD"/>
    <property type="match status" value="1"/>
</dbReference>
<dbReference type="PATRIC" id="fig|28229.4.peg.3865"/>
<sequence>MQDIIVDSGDIEFLTTPKEYKQQLLSLIESARQRIFITALYLQDDEAGREILQALYQAKANFPTIEINIFVDFNRGQRGLIGEKASLGNRALYLKLAHEYPHAVNVYGVAVKRKEVFGVLHLKGMVFDEKLFYTGASINDIYLHQGERYRLDRYCTINSAILADSFCHYLSDTFIKSGLAPLLNQEWLPDAVAQKKNLVALKLKLKKSHYSIAQPHGLSQSKLLSDKASIKPLVGFGRRKNELNRATRQLVQQADNNMVLFTPYFNLPHSLAKDVIRALKRGVKTTVVVGDKTANDFFIGNDEDFSTIGIIPYVYEMLLKRFVKRYQNFIDQGLLNIHLWKDKDNSFHLKGLRVDDRYHLITGSNLNPRAWALDLENGLLVDDANKQLLQKTNDELVGILVNTTKISHFSDIESVEDYPERPQKLLKKIRVAQIDRVLKRFL</sequence>
<dbReference type="OrthoDB" id="8543662at2"/>
<evidence type="ECO:0000313" key="10">
    <source>
        <dbReference type="Proteomes" id="UP000029843"/>
    </source>
</evidence>
<evidence type="ECO:0000256" key="2">
    <source>
        <dbReference type="ARBA" id="ARBA00022516"/>
    </source>
</evidence>
<proteinExistence type="inferred from homology"/>
<dbReference type="CDD" id="cd09134">
    <property type="entry name" value="PLDc_PSS_G_neg_1"/>
    <property type="match status" value="1"/>
</dbReference>
<dbReference type="InterPro" id="IPR016270">
    <property type="entry name" value="PGS1"/>
</dbReference>
<dbReference type="SMART" id="SM00155">
    <property type="entry name" value="PLDc"/>
    <property type="match status" value="2"/>
</dbReference>
<evidence type="ECO:0000256" key="1">
    <source>
        <dbReference type="ARBA" id="ARBA00010682"/>
    </source>
</evidence>
<dbReference type="Gene3D" id="3.30.870.10">
    <property type="entry name" value="Endonuclease Chain A"/>
    <property type="match status" value="2"/>
</dbReference>
<dbReference type="PIRSF" id="PIRSF000850">
    <property type="entry name" value="Phospholipase_D_PSS"/>
    <property type="match status" value="1"/>
</dbReference>
<dbReference type="AlphaFoldDB" id="A0A099KA66"/>
<dbReference type="RefSeq" id="WP_033095454.1">
    <property type="nucleotide sequence ID" value="NZ_JQED01000055.1"/>
</dbReference>
<evidence type="ECO:0000256" key="6">
    <source>
        <dbReference type="ARBA" id="ARBA00023209"/>
    </source>
</evidence>
<gene>
    <name evidence="9" type="ORF">ND2E_0384</name>
</gene>
<comment type="caution">
    <text evidence="9">The sequence shown here is derived from an EMBL/GenBank/DDBJ whole genome shotgun (WGS) entry which is preliminary data.</text>
</comment>
<keyword evidence="2" id="KW-0444">Lipid biosynthesis</keyword>
<reference evidence="9 10" key="1">
    <citation type="submission" date="2014-08" db="EMBL/GenBank/DDBJ databases">
        <title>Genomic and Phenotypic Diversity of Colwellia psychrerythraea strains from Disparate Marine Basins.</title>
        <authorList>
            <person name="Techtmann S.M."/>
            <person name="Stelling S.C."/>
            <person name="Utturkar S.M."/>
            <person name="Alshibli N."/>
            <person name="Harris A."/>
            <person name="Brown S.D."/>
            <person name="Hazen T.C."/>
        </authorList>
    </citation>
    <scope>NUCLEOTIDE SEQUENCE [LARGE SCALE GENOMIC DNA]</scope>
    <source>
        <strain evidence="9 10">ND2E</strain>
    </source>
</reference>
<evidence type="ECO:0000313" key="9">
    <source>
        <dbReference type="EMBL" id="KGJ86977.1"/>
    </source>
</evidence>
<dbReference type="NCBIfam" id="NF006946">
    <property type="entry name" value="PRK09428.1"/>
    <property type="match status" value="1"/>
</dbReference>
<keyword evidence="4" id="KW-0677">Repeat</keyword>
<keyword evidence="6" id="KW-0594">Phospholipid biosynthesis</keyword>
<evidence type="ECO:0000256" key="5">
    <source>
        <dbReference type="ARBA" id="ARBA00023098"/>
    </source>
</evidence>
<feature type="domain" description="PLD phosphodiesterase" evidence="8">
    <location>
        <begin position="343"/>
        <end position="370"/>
    </location>
</feature>
<dbReference type="GO" id="GO:0005829">
    <property type="term" value="C:cytosol"/>
    <property type="evidence" value="ECO:0007669"/>
    <property type="project" value="TreeGrafter"/>
</dbReference>
<evidence type="ECO:0000256" key="7">
    <source>
        <dbReference type="ARBA" id="ARBA00023264"/>
    </source>
</evidence>
<dbReference type="Proteomes" id="UP000029843">
    <property type="component" value="Unassembled WGS sequence"/>
</dbReference>
<keyword evidence="7" id="KW-1208">Phospholipid metabolism</keyword>
<dbReference type="CDD" id="cd09136">
    <property type="entry name" value="PLDc_PSS_G_neg_2"/>
    <property type="match status" value="1"/>
</dbReference>
<dbReference type="Pfam" id="PF13091">
    <property type="entry name" value="PLDc_2"/>
    <property type="match status" value="2"/>
</dbReference>
<dbReference type="EMBL" id="JQED01000055">
    <property type="protein sequence ID" value="KGJ86977.1"/>
    <property type="molecule type" value="Genomic_DNA"/>
</dbReference>
<dbReference type="InterPro" id="IPR025202">
    <property type="entry name" value="PLD-like_dom"/>
</dbReference>
<dbReference type="PANTHER" id="PTHR12586:SF1">
    <property type="entry name" value="CDP-DIACYLGLYCEROL--GLYCEROL-3-PHOSPHATE 3-PHOSPHATIDYLTRANSFERASE, MITOCHONDRIAL"/>
    <property type="match status" value="1"/>
</dbReference>
<name>A0A099KA66_COLPS</name>
<dbReference type="EC" id="2.7.8.8" evidence="9"/>
<evidence type="ECO:0000256" key="4">
    <source>
        <dbReference type="ARBA" id="ARBA00022737"/>
    </source>
</evidence>
<dbReference type="PANTHER" id="PTHR12586">
    <property type="entry name" value="CDP-DIACYLGLYCEROL--SERINE O-PHOSPHATIDYLTRANSFERASE"/>
    <property type="match status" value="1"/>
</dbReference>
<evidence type="ECO:0000259" key="8">
    <source>
        <dbReference type="PROSITE" id="PS50035"/>
    </source>
</evidence>
<dbReference type="SUPFAM" id="SSF56024">
    <property type="entry name" value="Phospholipase D/nuclease"/>
    <property type="match status" value="2"/>
</dbReference>
<organism evidence="9 10">
    <name type="scientific">Colwellia psychrerythraea</name>
    <name type="common">Vibrio psychroerythus</name>
    <dbReference type="NCBI Taxonomy" id="28229"/>
    <lineage>
        <taxon>Bacteria</taxon>
        <taxon>Pseudomonadati</taxon>
        <taxon>Pseudomonadota</taxon>
        <taxon>Gammaproteobacteria</taxon>
        <taxon>Alteromonadales</taxon>
        <taxon>Colwelliaceae</taxon>
        <taxon>Colwellia</taxon>
    </lineage>
</organism>
<evidence type="ECO:0000256" key="3">
    <source>
        <dbReference type="ARBA" id="ARBA00022679"/>
    </source>
</evidence>
<keyword evidence="3 9" id="KW-0808">Transferase</keyword>
<dbReference type="GO" id="GO:0032049">
    <property type="term" value="P:cardiolipin biosynthetic process"/>
    <property type="evidence" value="ECO:0007669"/>
    <property type="project" value="InterPro"/>
</dbReference>
<keyword evidence="5" id="KW-0443">Lipid metabolism</keyword>
<protein>
    <submittedName>
        <fullName evidence="9">CDP-diacylglycerol--serine O-phosphatidyltransferase</fullName>
        <ecNumber evidence="9">2.7.8.8</ecNumber>
    </submittedName>
</protein>
<dbReference type="GO" id="GO:0008444">
    <property type="term" value="F:CDP-diacylglycerol-glycerol-3-phosphate 3-phosphatidyltransferase activity"/>
    <property type="evidence" value="ECO:0007669"/>
    <property type="project" value="InterPro"/>
</dbReference>
<dbReference type="InterPro" id="IPR001736">
    <property type="entry name" value="PLipase_D/transphosphatidylase"/>
</dbReference>
<comment type="similarity">
    <text evidence="1">Belongs to the CDP-alcohol phosphatidyltransferase class-II family.</text>
</comment>
<accession>A0A099KA66</accession>